<evidence type="ECO:0000259" key="1">
    <source>
        <dbReference type="Pfam" id="PF04149"/>
    </source>
</evidence>
<keyword evidence="3" id="KW-1185">Reference proteome</keyword>
<dbReference type="RefSeq" id="WP_377551695.1">
    <property type="nucleotide sequence ID" value="NZ_JBHSBN010000029.1"/>
</dbReference>
<evidence type="ECO:0000313" key="3">
    <source>
        <dbReference type="Proteomes" id="UP001595868"/>
    </source>
</evidence>
<evidence type="ECO:0000313" key="2">
    <source>
        <dbReference type="EMBL" id="MFC4109812.1"/>
    </source>
</evidence>
<dbReference type="InterPro" id="IPR007278">
    <property type="entry name" value="DUF397"/>
</dbReference>
<name>A0ABV8KUS5_9ACTN</name>
<dbReference type="Pfam" id="PF04149">
    <property type="entry name" value="DUF397"/>
    <property type="match status" value="1"/>
</dbReference>
<accession>A0ABV8KUS5</accession>
<dbReference type="EMBL" id="JBHSBN010000029">
    <property type="protein sequence ID" value="MFC4109812.1"/>
    <property type="molecule type" value="Genomic_DNA"/>
</dbReference>
<reference evidence="3" key="1">
    <citation type="journal article" date="2019" name="Int. J. Syst. Evol. Microbiol.">
        <title>The Global Catalogue of Microorganisms (GCM) 10K type strain sequencing project: providing services to taxonomists for standard genome sequencing and annotation.</title>
        <authorList>
            <consortium name="The Broad Institute Genomics Platform"/>
            <consortium name="The Broad Institute Genome Sequencing Center for Infectious Disease"/>
            <person name="Wu L."/>
            <person name="Ma J."/>
        </authorList>
    </citation>
    <scope>NUCLEOTIDE SEQUENCE [LARGE SCALE GENOMIC DNA]</scope>
    <source>
        <strain evidence="3">2902at01</strain>
    </source>
</reference>
<dbReference type="Proteomes" id="UP001595868">
    <property type="component" value="Unassembled WGS sequence"/>
</dbReference>
<organism evidence="2 3">
    <name type="scientific">Micromonospora zhanjiangensis</name>
    <dbReference type="NCBI Taxonomy" id="1522057"/>
    <lineage>
        <taxon>Bacteria</taxon>
        <taxon>Bacillati</taxon>
        <taxon>Actinomycetota</taxon>
        <taxon>Actinomycetes</taxon>
        <taxon>Micromonosporales</taxon>
        <taxon>Micromonosporaceae</taxon>
        <taxon>Micromonospora</taxon>
    </lineage>
</organism>
<proteinExistence type="predicted"/>
<comment type="caution">
    <text evidence="2">The sequence shown here is derived from an EMBL/GenBank/DDBJ whole genome shotgun (WGS) entry which is preliminary data.</text>
</comment>
<protein>
    <submittedName>
        <fullName evidence="2">DUF397 domain-containing protein</fullName>
    </submittedName>
</protein>
<feature type="domain" description="DUF397" evidence="1">
    <location>
        <begin position="15"/>
        <end position="67"/>
    </location>
</feature>
<sequence>MPDSFINTTHPTFTAWRKSTRSQGTGNCLYVSESDGSVAVADGKAGPAGPVQVFDRAAFAAFLHAVKSAAFRS</sequence>
<gene>
    <name evidence="2" type="ORF">ACFOX0_28260</name>
</gene>